<evidence type="ECO:0000313" key="5">
    <source>
        <dbReference type="Proteomes" id="UP000800097"/>
    </source>
</evidence>
<gene>
    <name evidence="4" type="ORF">EI97DRAFT_432807</name>
</gene>
<evidence type="ECO:0000313" key="4">
    <source>
        <dbReference type="EMBL" id="KAF2277212.1"/>
    </source>
</evidence>
<dbReference type="PANTHER" id="PTHR11991:SF0">
    <property type="entry name" value="TRANSLATIONALLY-CONTROLLED TUMOR PROTEIN"/>
    <property type="match status" value="1"/>
</dbReference>
<dbReference type="InterPro" id="IPR018105">
    <property type="entry name" value="Translational_control_tumour_p"/>
</dbReference>
<dbReference type="PANTHER" id="PTHR11991">
    <property type="entry name" value="TRANSLATIONALLY CONTROLLED TUMOR PROTEIN-RELATED"/>
    <property type="match status" value="1"/>
</dbReference>
<dbReference type="PRINTS" id="PR01653">
    <property type="entry name" value="TCTPROTEIN"/>
</dbReference>
<dbReference type="GO" id="GO:0005737">
    <property type="term" value="C:cytoplasm"/>
    <property type="evidence" value="ECO:0007669"/>
    <property type="project" value="TreeGrafter"/>
</dbReference>
<evidence type="ECO:0000256" key="1">
    <source>
        <dbReference type="ARBA" id="ARBA00014759"/>
    </source>
</evidence>
<dbReference type="PROSITE" id="PS01002">
    <property type="entry name" value="TCTP_1"/>
    <property type="match status" value="1"/>
</dbReference>
<proteinExistence type="inferred from homology"/>
<evidence type="ECO:0000256" key="2">
    <source>
        <dbReference type="PROSITE-ProRule" id="PRU01133"/>
    </source>
</evidence>
<dbReference type="FunFam" id="2.170.150.10:FF:000002">
    <property type="entry name" value="Translationally-controlled tumor protein homolog"/>
    <property type="match status" value="1"/>
</dbReference>
<dbReference type="AlphaFoldDB" id="A0A6A6JL49"/>
<accession>A0A6A6JL49</accession>
<dbReference type="OrthoDB" id="10248936at2759"/>
<dbReference type="GO" id="GO:0005509">
    <property type="term" value="F:calcium ion binding"/>
    <property type="evidence" value="ECO:0007669"/>
    <property type="project" value="TreeGrafter"/>
</dbReference>
<dbReference type="RefSeq" id="XP_033654751.1">
    <property type="nucleotide sequence ID" value="XM_033798246.1"/>
</dbReference>
<dbReference type="Proteomes" id="UP000800097">
    <property type="component" value="Unassembled WGS sequence"/>
</dbReference>
<dbReference type="Gene3D" id="2.170.150.10">
    <property type="entry name" value="Metal Binding Protein, Guanine Nucleotide Exchange Factor, Chain A"/>
    <property type="match status" value="1"/>
</dbReference>
<dbReference type="GeneID" id="54551421"/>
<dbReference type="PROSITE" id="PS51797">
    <property type="entry name" value="TCTP_3"/>
    <property type="match status" value="1"/>
</dbReference>
<dbReference type="InterPro" id="IPR011057">
    <property type="entry name" value="Mss4-like_sf"/>
</dbReference>
<name>A0A6A6JL49_WESOR</name>
<feature type="domain" description="TCTP" evidence="3">
    <location>
        <begin position="1"/>
        <end position="169"/>
    </location>
</feature>
<comment type="similarity">
    <text evidence="2">Belongs to the TCTP family.</text>
</comment>
<dbReference type="Pfam" id="PF00838">
    <property type="entry name" value="TCTP"/>
    <property type="match status" value="1"/>
</dbReference>
<organism evidence="4 5">
    <name type="scientific">Westerdykella ornata</name>
    <dbReference type="NCBI Taxonomy" id="318751"/>
    <lineage>
        <taxon>Eukaryota</taxon>
        <taxon>Fungi</taxon>
        <taxon>Dikarya</taxon>
        <taxon>Ascomycota</taxon>
        <taxon>Pezizomycotina</taxon>
        <taxon>Dothideomycetes</taxon>
        <taxon>Pleosporomycetidae</taxon>
        <taxon>Pleosporales</taxon>
        <taxon>Sporormiaceae</taxon>
        <taxon>Westerdykella</taxon>
    </lineage>
</organism>
<dbReference type="InterPro" id="IPR018103">
    <property type="entry name" value="Translation_control_tumour_CS"/>
</dbReference>
<dbReference type="InterPro" id="IPR011323">
    <property type="entry name" value="Mss4/transl-control_tumour"/>
</dbReference>
<evidence type="ECO:0000259" key="3">
    <source>
        <dbReference type="PROSITE" id="PS51797"/>
    </source>
</evidence>
<protein>
    <recommendedName>
        <fullName evidence="1">Translationally-controlled tumor protein homolog</fullName>
    </recommendedName>
</protein>
<reference evidence="4" key="1">
    <citation type="journal article" date="2020" name="Stud. Mycol.">
        <title>101 Dothideomycetes genomes: a test case for predicting lifestyles and emergence of pathogens.</title>
        <authorList>
            <person name="Haridas S."/>
            <person name="Albert R."/>
            <person name="Binder M."/>
            <person name="Bloem J."/>
            <person name="Labutti K."/>
            <person name="Salamov A."/>
            <person name="Andreopoulos B."/>
            <person name="Baker S."/>
            <person name="Barry K."/>
            <person name="Bills G."/>
            <person name="Bluhm B."/>
            <person name="Cannon C."/>
            <person name="Castanera R."/>
            <person name="Culley D."/>
            <person name="Daum C."/>
            <person name="Ezra D."/>
            <person name="Gonzalez J."/>
            <person name="Henrissat B."/>
            <person name="Kuo A."/>
            <person name="Liang C."/>
            <person name="Lipzen A."/>
            <person name="Lutzoni F."/>
            <person name="Magnuson J."/>
            <person name="Mondo S."/>
            <person name="Nolan M."/>
            <person name="Ohm R."/>
            <person name="Pangilinan J."/>
            <person name="Park H.-J."/>
            <person name="Ramirez L."/>
            <person name="Alfaro M."/>
            <person name="Sun H."/>
            <person name="Tritt A."/>
            <person name="Yoshinaga Y."/>
            <person name="Zwiers L.-H."/>
            <person name="Turgeon B."/>
            <person name="Goodwin S."/>
            <person name="Spatafora J."/>
            <person name="Crous P."/>
            <person name="Grigoriev I."/>
        </authorList>
    </citation>
    <scope>NUCLEOTIDE SEQUENCE</scope>
    <source>
        <strain evidence="4">CBS 379.55</strain>
    </source>
</reference>
<dbReference type="EMBL" id="ML986491">
    <property type="protein sequence ID" value="KAF2277212.1"/>
    <property type="molecule type" value="Genomic_DNA"/>
</dbReference>
<sequence>MIIYKDLITGDEIISDSYNLKEIDGVVYEADCKKITVGGENIDIGANPSAEEADEGTDDQTQTVIDVVHSFRLNETSFDKKSYLTHLKSYMKKVKEGLKERGASDEEVAAFEKGASAYAKKIVANFKDYEFLIGESMDPDGMVILLNYREDGITPFVTVWKHGLTEMKV</sequence>
<keyword evidence="5" id="KW-1185">Reference proteome</keyword>
<dbReference type="InterPro" id="IPR034737">
    <property type="entry name" value="TCTP"/>
</dbReference>
<dbReference type="SUPFAM" id="SSF51316">
    <property type="entry name" value="Mss4-like"/>
    <property type="match status" value="1"/>
</dbReference>